<dbReference type="EMBL" id="JAHVJA010000007">
    <property type="protein sequence ID" value="MBY6140834.1"/>
    <property type="molecule type" value="Genomic_DNA"/>
</dbReference>
<dbReference type="Proteomes" id="UP000766629">
    <property type="component" value="Unassembled WGS sequence"/>
</dbReference>
<keyword evidence="2" id="KW-1185">Reference proteome</keyword>
<evidence type="ECO:0000313" key="1">
    <source>
        <dbReference type="EMBL" id="MBY6140834.1"/>
    </source>
</evidence>
<evidence type="ECO:0000313" key="2">
    <source>
        <dbReference type="Proteomes" id="UP000766629"/>
    </source>
</evidence>
<gene>
    <name evidence="1" type="ORF">KUV26_15445</name>
</gene>
<proteinExistence type="predicted"/>
<reference evidence="1 2" key="1">
    <citation type="submission" date="2021-06" db="EMBL/GenBank/DDBJ databases">
        <title>50 bacteria genomes isolated from Dapeng, Shenzhen, China.</title>
        <authorList>
            <person name="Zheng W."/>
            <person name="Yu S."/>
            <person name="Huang Y."/>
        </authorList>
    </citation>
    <scope>NUCLEOTIDE SEQUENCE [LARGE SCALE GENOMIC DNA]</scope>
    <source>
        <strain evidence="1 2">DP1N14-2</strain>
    </source>
</reference>
<protein>
    <submittedName>
        <fullName evidence="1">Uncharacterized protein</fullName>
    </submittedName>
</protein>
<comment type="caution">
    <text evidence="1">The sequence shown here is derived from an EMBL/GenBank/DDBJ whole genome shotgun (WGS) entry which is preliminary data.</text>
</comment>
<organism evidence="1 2">
    <name type="scientific">Leisingera daeponensis</name>
    <dbReference type="NCBI Taxonomy" id="405746"/>
    <lineage>
        <taxon>Bacteria</taxon>
        <taxon>Pseudomonadati</taxon>
        <taxon>Pseudomonadota</taxon>
        <taxon>Alphaproteobacteria</taxon>
        <taxon>Rhodobacterales</taxon>
        <taxon>Roseobacteraceae</taxon>
        <taxon>Leisingera</taxon>
    </lineage>
</organism>
<sequence length="163" mass="17286">MITAQSSSPVSLVITSERNEAAGHAFVHRHDSQKVCELYLFLRLRADVSPVLAAAGNELFVLFQKSRAHPCGSKNAHRIINSAPVESAFFSLQLSAAMLPALALAGIAEVSAQGRTKRSRGLLIGIGIQGGQQKVGCGDAGKLGQMTFQDQCPMFAIGDKEGH</sequence>
<accession>A0ABS7NI13</accession>
<dbReference type="RefSeq" id="WP_222508975.1">
    <property type="nucleotide sequence ID" value="NZ_JAHVJA010000007.1"/>
</dbReference>
<name>A0ABS7NI13_9RHOB</name>